<sequence length="97" mass="10983">MQQDYEYFFDYFVKEKTPAKEQAAEAYGESTEAGGYGLKTTGVFSNADLEANKQGLQFYRDLDANPNMTFDIANYINSNWNEESNPSFYEASVGKTV</sequence>
<organism evidence="1 2">
    <name type="scientific">Nitrososphaera gargensis (strain Ga9.2)</name>
    <dbReference type="NCBI Taxonomy" id="1237085"/>
    <lineage>
        <taxon>Archaea</taxon>
        <taxon>Nitrososphaerota</taxon>
        <taxon>Nitrososphaeria</taxon>
        <taxon>Nitrososphaerales</taxon>
        <taxon>Nitrososphaeraceae</taxon>
        <taxon>Nitrososphaera</taxon>
    </lineage>
</organism>
<gene>
    <name evidence="1" type="ordered locus">Ngar_c16380</name>
</gene>
<dbReference type="InParanoid" id="K0IB75"/>
<accession>K0IB75</accession>
<name>K0IB75_NITGG</name>
<dbReference type="AlphaFoldDB" id="K0IB75"/>
<dbReference type="STRING" id="1237085.Ngar_c16380"/>
<dbReference type="BioCyc" id="CNIT1237085:G1324-1636-MONOMER"/>
<dbReference type="HOGENOM" id="CLU_2340271_0_0_2"/>
<dbReference type="KEGG" id="nga:Ngar_c16380"/>
<dbReference type="Proteomes" id="UP000008037">
    <property type="component" value="Chromosome"/>
</dbReference>
<dbReference type="EMBL" id="CP002408">
    <property type="protein sequence ID" value="AFU58571.1"/>
    <property type="molecule type" value="Genomic_DNA"/>
</dbReference>
<reference evidence="1 2" key="1">
    <citation type="journal article" date="2012" name="Environ. Microbiol.">
        <title>The genome of the ammonia-oxidizing Candidatus Nitrososphaera gargensis: insights into metabolic versatility and environmental adaptations.</title>
        <authorList>
            <person name="Spang A."/>
            <person name="Poehlein A."/>
            <person name="Offre P."/>
            <person name="Zumbragel S."/>
            <person name="Haider S."/>
            <person name="Rychlik N."/>
            <person name="Nowka B."/>
            <person name="Schmeisser C."/>
            <person name="Lebedeva E.V."/>
            <person name="Rattei T."/>
            <person name="Bohm C."/>
            <person name="Schmid M."/>
            <person name="Galushko A."/>
            <person name="Hatzenpichler R."/>
            <person name="Weinmaier T."/>
            <person name="Daniel R."/>
            <person name="Schleper C."/>
            <person name="Spieck E."/>
            <person name="Streit W."/>
            <person name="Wagner M."/>
        </authorList>
    </citation>
    <scope>NUCLEOTIDE SEQUENCE [LARGE SCALE GENOMIC DNA]</scope>
    <source>
        <strain evidence="2">Ga9.2</strain>
    </source>
</reference>
<evidence type="ECO:0000313" key="2">
    <source>
        <dbReference type="Proteomes" id="UP000008037"/>
    </source>
</evidence>
<proteinExistence type="predicted"/>
<keyword evidence="2" id="KW-1185">Reference proteome</keyword>
<evidence type="ECO:0000313" key="1">
    <source>
        <dbReference type="EMBL" id="AFU58571.1"/>
    </source>
</evidence>
<protein>
    <submittedName>
        <fullName evidence="1">Uncharacterized protein</fullName>
    </submittedName>
</protein>